<dbReference type="Proteomes" id="UP000805193">
    <property type="component" value="Unassembled WGS sequence"/>
</dbReference>
<dbReference type="EMBL" id="JABSTQ010010139">
    <property type="protein sequence ID" value="KAG0423163.1"/>
    <property type="molecule type" value="Genomic_DNA"/>
</dbReference>
<reference evidence="1 2" key="1">
    <citation type="journal article" date="2020" name="Cell">
        <title>Large-Scale Comparative Analyses of Tick Genomes Elucidate Their Genetic Diversity and Vector Capacities.</title>
        <authorList>
            <consortium name="Tick Genome and Microbiome Consortium (TIGMIC)"/>
            <person name="Jia N."/>
            <person name="Wang J."/>
            <person name="Shi W."/>
            <person name="Du L."/>
            <person name="Sun Y."/>
            <person name="Zhan W."/>
            <person name="Jiang J.F."/>
            <person name="Wang Q."/>
            <person name="Zhang B."/>
            <person name="Ji P."/>
            <person name="Bell-Sakyi L."/>
            <person name="Cui X.M."/>
            <person name="Yuan T.T."/>
            <person name="Jiang B.G."/>
            <person name="Yang W.F."/>
            <person name="Lam T.T."/>
            <person name="Chang Q.C."/>
            <person name="Ding S.J."/>
            <person name="Wang X.J."/>
            <person name="Zhu J.G."/>
            <person name="Ruan X.D."/>
            <person name="Zhao L."/>
            <person name="Wei J.T."/>
            <person name="Ye R.Z."/>
            <person name="Que T.C."/>
            <person name="Du C.H."/>
            <person name="Zhou Y.H."/>
            <person name="Cheng J.X."/>
            <person name="Dai P.F."/>
            <person name="Guo W.B."/>
            <person name="Han X.H."/>
            <person name="Huang E.J."/>
            <person name="Li L.F."/>
            <person name="Wei W."/>
            <person name="Gao Y.C."/>
            <person name="Liu J.Z."/>
            <person name="Shao H.Z."/>
            <person name="Wang X."/>
            <person name="Wang C.C."/>
            <person name="Yang T.C."/>
            <person name="Huo Q.B."/>
            <person name="Li W."/>
            <person name="Chen H.Y."/>
            <person name="Chen S.E."/>
            <person name="Zhou L.G."/>
            <person name="Ni X.B."/>
            <person name="Tian J.H."/>
            <person name="Sheng Y."/>
            <person name="Liu T."/>
            <person name="Pan Y.S."/>
            <person name="Xia L.Y."/>
            <person name="Li J."/>
            <person name="Zhao F."/>
            <person name="Cao W.C."/>
        </authorList>
    </citation>
    <scope>NUCLEOTIDE SEQUENCE [LARGE SCALE GENOMIC DNA]</scope>
    <source>
        <strain evidence="1">Iper-2018</strain>
    </source>
</reference>
<organism evidence="1 2">
    <name type="scientific">Ixodes persulcatus</name>
    <name type="common">Taiga tick</name>
    <dbReference type="NCBI Taxonomy" id="34615"/>
    <lineage>
        <taxon>Eukaryota</taxon>
        <taxon>Metazoa</taxon>
        <taxon>Ecdysozoa</taxon>
        <taxon>Arthropoda</taxon>
        <taxon>Chelicerata</taxon>
        <taxon>Arachnida</taxon>
        <taxon>Acari</taxon>
        <taxon>Parasitiformes</taxon>
        <taxon>Ixodida</taxon>
        <taxon>Ixodoidea</taxon>
        <taxon>Ixodidae</taxon>
        <taxon>Ixodinae</taxon>
        <taxon>Ixodes</taxon>
    </lineage>
</organism>
<accession>A0AC60PQ33</accession>
<sequence>MREHRSRRRTGNIGNNPYGQCAMAGPRCFPPSDHTMWTNSLTNLPQLSDETLGGLCTMATTSSKQQSKSYVFAVEAYTVPSSVRTNICDSSLGTIYGRAVCYRSQKKTGMPYNVLLAFKADTGIKPMSVQDVDWRSSREGGVEMAMPVQLYDARAEKQKDEQQLQSFHALGRGLENIGNFDFASVLLAARRQSVETKLGPAPAGSPMSYQQAQLPAGFTTWMSDNIVMGAGTDWVFSCISGLSSLKFSAISVESS</sequence>
<keyword evidence="2" id="KW-1185">Reference proteome</keyword>
<comment type="caution">
    <text evidence="1">The sequence shown here is derived from an EMBL/GenBank/DDBJ whole genome shotgun (WGS) entry which is preliminary data.</text>
</comment>
<evidence type="ECO:0000313" key="2">
    <source>
        <dbReference type="Proteomes" id="UP000805193"/>
    </source>
</evidence>
<protein>
    <submittedName>
        <fullName evidence="1">Uncharacterized protein</fullName>
    </submittedName>
</protein>
<evidence type="ECO:0000313" key="1">
    <source>
        <dbReference type="EMBL" id="KAG0423163.1"/>
    </source>
</evidence>
<gene>
    <name evidence="1" type="ORF">HPB47_001052</name>
</gene>
<proteinExistence type="predicted"/>
<name>A0AC60PQ33_IXOPE</name>